<keyword evidence="1" id="KW-0732">Signal</keyword>
<dbReference type="Pfam" id="PF01826">
    <property type="entry name" value="TIL"/>
    <property type="match status" value="1"/>
</dbReference>
<protein>
    <submittedName>
        <fullName evidence="3">Trypsin Inhibitor like cysteine rich domain</fullName>
    </submittedName>
</protein>
<evidence type="ECO:0000313" key="3">
    <source>
        <dbReference type="EMBL" id="KAK9703730.1"/>
    </source>
</evidence>
<gene>
    <name evidence="3" type="ORF">QE152_g29173</name>
</gene>
<feature type="chain" id="PRO_5043508764" evidence="1">
    <location>
        <begin position="18"/>
        <end position="159"/>
    </location>
</feature>
<dbReference type="InterPro" id="IPR036084">
    <property type="entry name" value="Ser_inhib-like_sf"/>
</dbReference>
<dbReference type="SUPFAM" id="SSF57567">
    <property type="entry name" value="Serine protease inhibitors"/>
    <property type="match status" value="1"/>
</dbReference>
<evidence type="ECO:0000259" key="2">
    <source>
        <dbReference type="Pfam" id="PF01826"/>
    </source>
</evidence>
<accession>A0AAW1JII3</accession>
<dbReference type="Proteomes" id="UP001458880">
    <property type="component" value="Unassembled WGS sequence"/>
</dbReference>
<comment type="caution">
    <text evidence="3">The sequence shown here is derived from an EMBL/GenBank/DDBJ whole genome shotgun (WGS) entry which is preliminary data.</text>
</comment>
<dbReference type="Gene3D" id="2.10.25.10">
    <property type="entry name" value="Laminin"/>
    <property type="match status" value="1"/>
</dbReference>
<dbReference type="EMBL" id="JASPKY010000364">
    <property type="protein sequence ID" value="KAK9703730.1"/>
    <property type="molecule type" value="Genomic_DNA"/>
</dbReference>
<keyword evidence="4" id="KW-1185">Reference proteome</keyword>
<dbReference type="AlphaFoldDB" id="A0AAW1JII3"/>
<reference evidence="3 4" key="1">
    <citation type="journal article" date="2024" name="BMC Genomics">
        <title>De novo assembly and annotation of Popillia japonica's genome with initial clues to its potential as an invasive pest.</title>
        <authorList>
            <person name="Cucini C."/>
            <person name="Boschi S."/>
            <person name="Funari R."/>
            <person name="Cardaioli E."/>
            <person name="Iannotti N."/>
            <person name="Marturano G."/>
            <person name="Paoli F."/>
            <person name="Bruttini M."/>
            <person name="Carapelli A."/>
            <person name="Frati F."/>
            <person name="Nardi F."/>
        </authorList>
    </citation>
    <scope>NUCLEOTIDE SEQUENCE [LARGE SCALE GENOMIC DNA]</scope>
    <source>
        <strain evidence="3">DMR45628</strain>
    </source>
</reference>
<organism evidence="3 4">
    <name type="scientific">Popillia japonica</name>
    <name type="common">Japanese beetle</name>
    <dbReference type="NCBI Taxonomy" id="7064"/>
    <lineage>
        <taxon>Eukaryota</taxon>
        <taxon>Metazoa</taxon>
        <taxon>Ecdysozoa</taxon>
        <taxon>Arthropoda</taxon>
        <taxon>Hexapoda</taxon>
        <taxon>Insecta</taxon>
        <taxon>Pterygota</taxon>
        <taxon>Neoptera</taxon>
        <taxon>Endopterygota</taxon>
        <taxon>Coleoptera</taxon>
        <taxon>Polyphaga</taxon>
        <taxon>Scarabaeiformia</taxon>
        <taxon>Scarabaeidae</taxon>
        <taxon>Rutelinae</taxon>
        <taxon>Popillia</taxon>
    </lineage>
</organism>
<feature type="signal peptide" evidence="1">
    <location>
        <begin position="1"/>
        <end position="17"/>
    </location>
</feature>
<proteinExistence type="predicted"/>
<dbReference type="InterPro" id="IPR002919">
    <property type="entry name" value="TIL_dom"/>
</dbReference>
<sequence length="159" mass="18130">MKLLVFVVLAYIATSSGRSYHILPLPPRCPPLMKYDSCGTACPRYCIPPYKKNYHSLDIKLCTLNCVVGCFCIPPYIYKDDKRNECVLLSDCLRNGTGGLDVFAFRHIYTKMINLCGFRIETHEETHITTIYIEVGGGIAKWTTIFSFDWARHISESFS</sequence>
<feature type="domain" description="TIL" evidence="2">
    <location>
        <begin position="29"/>
        <end position="92"/>
    </location>
</feature>
<dbReference type="CDD" id="cd19941">
    <property type="entry name" value="TIL"/>
    <property type="match status" value="1"/>
</dbReference>
<name>A0AAW1JII3_POPJA</name>
<evidence type="ECO:0000256" key="1">
    <source>
        <dbReference type="SAM" id="SignalP"/>
    </source>
</evidence>
<evidence type="ECO:0000313" key="4">
    <source>
        <dbReference type="Proteomes" id="UP001458880"/>
    </source>
</evidence>